<name>A0A5N5H719_9ROSA</name>
<proteinExistence type="predicted"/>
<comment type="caution">
    <text evidence="1">The sequence shown here is derived from an EMBL/GenBank/DDBJ whole genome shotgun (WGS) entry which is preliminary data.</text>
</comment>
<gene>
    <name evidence="1" type="ORF">D8674_024959</name>
</gene>
<evidence type="ECO:0000313" key="1">
    <source>
        <dbReference type="EMBL" id="KAB2622777.1"/>
    </source>
</evidence>
<dbReference type="OrthoDB" id="1612127at2759"/>
<protein>
    <submittedName>
        <fullName evidence="1">Uncharacterized protein</fullName>
    </submittedName>
</protein>
<accession>A0A5N5H719</accession>
<evidence type="ECO:0000313" key="2">
    <source>
        <dbReference type="Proteomes" id="UP000327157"/>
    </source>
</evidence>
<dbReference type="AlphaFoldDB" id="A0A5N5H719"/>
<organism evidence="1 2">
    <name type="scientific">Pyrus ussuriensis x Pyrus communis</name>
    <dbReference type="NCBI Taxonomy" id="2448454"/>
    <lineage>
        <taxon>Eukaryota</taxon>
        <taxon>Viridiplantae</taxon>
        <taxon>Streptophyta</taxon>
        <taxon>Embryophyta</taxon>
        <taxon>Tracheophyta</taxon>
        <taxon>Spermatophyta</taxon>
        <taxon>Magnoliopsida</taxon>
        <taxon>eudicotyledons</taxon>
        <taxon>Gunneridae</taxon>
        <taxon>Pentapetalae</taxon>
        <taxon>rosids</taxon>
        <taxon>fabids</taxon>
        <taxon>Rosales</taxon>
        <taxon>Rosaceae</taxon>
        <taxon>Amygdaloideae</taxon>
        <taxon>Maleae</taxon>
        <taxon>Pyrus</taxon>
    </lineage>
</organism>
<dbReference type="Proteomes" id="UP000327157">
    <property type="component" value="Chromosome 4"/>
</dbReference>
<keyword evidence="2" id="KW-1185">Reference proteome</keyword>
<sequence length="84" mass="9397">MFYLCFIFSFIVCLWTFEFKCMHLVEGSVTDSDLSRGMVLMRGEPLVTKLAALAKYVVFPGAMAAAVIYSPPDYTSKNDPKSTK</sequence>
<reference evidence="2" key="2">
    <citation type="submission" date="2019-10" db="EMBL/GenBank/DDBJ databases">
        <title>A de novo genome assembly of a pear dwarfing rootstock.</title>
        <authorList>
            <person name="Wang F."/>
            <person name="Wang J."/>
            <person name="Li S."/>
            <person name="Zhang Y."/>
            <person name="Fang M."/>
            <person name="Ma L."/>
            <person name="Zhao Y."/>
            <person name="Jiang S."/>
        </authorList>
    </citation>
    <scope>NUCLEOTIDE SEQUENCE [LARGE SCALE GENOMIC DNA]</scope>
</reference>
<dbReference type="EMBL" id="SMOL01000231">
    <property type="protein sequence ID" value="KAB2622777.1"/>
    <property type="molecule type" value="Genomic_DNA"/>
</dbReference>
<reference evidence="1 2" key="3">
    <citation type="submission" date="2019-11" db="EMBL/GenBank/DDBJ databases">
        <title>A de novo genome assembly of a pear dwarfing rootstock.</title>
        <authorList>
            <person name="Wang F."/>
            <person name="Wang J."/>
            <person name="Li S."/>
            <person name="Zhang Y."/>
            <person name="Fang M."/>
            <person name="Ma L."/>
            <person name="Zhao Y."/>
            <person name="Jiang S."/>
        </authorList>
    </citation>
    <scope>NUCLEOTIDE SEQUENCE [LARGE SCALE GENOMIC DNA]</scope>
    <source>
        <strain evidence="1">S2</strain>
        <tissue evidence="1">Leaf</tissue>
    </source>
</reference>
<reference evidence="1 2" key="1">
    <citation type="submission" date="2019-09" db="EMBL/GenBank/DDBJ databases">
        <authorList>
            <person name="Ou C."/>
        </authorList>
    </citation>
    <scope>NUCLEOTIDE SEQUENCE [LARGE SCALE GENOMIC DNA]</scope>
    <source>
        <strain evidence="1">S2</strain>
        <tissue evidence="1">Leaf</tissue>
    </source>
</reference>